<name>A0AAD9CE95_DISEL</name>
<comment type="caution">
    <text evidence="2">The sequence shown here is derived from an EMBL/GenBank/DDBJ whole genome shotgun (WGS) entry which is preliminary data.</text>
</comment>
<feature type="domain" description="VIT" evidence="1">
    <location>
        <begin position="2"/>
        <end position="51"/>
    </location>
</feature>
<dbReference type="InterPro" id="IPR052627">
    <property type="entry name" value="VWA_domain-containing"/>
</dbReference>
<dbReference type="AlphaFoldDB" id="A0AAD9CE95"/>
<protein>
    <submittedName>
        <fullName evidence="2">von Willebrand factor A domain containing protein 5B1</fullName>
    </submittedName>
</protein>
<organism evidence="2 3">
    <name type="scientific">Dissostichus eleginoides</name>
    <name type="common">Patagonian toothfish</name>
    <name type="synonym">Dissostichus amissus</name>
    <dbReference type="NCBI Taxonomy" id="100907"/>
    <lineage>
        <taxon>Eukaryota</taxon>
        <taxon>Metazoa</taxon>
        <taxon>Chordata</taxon>
        <taxon>Craniata</taxon>
        <taxon>Vertebrata</taxon>
        <taxon>Euteleostomi</taxon>
        <taxon>Actinopterygii</taxon>
        <taxon>Neopterygii</taxon>
        <taxon>Teleostei</taxon>
        <taxon>Neoteleostei</taxon>
        <taxon>Acanthomorphata</taxon>
        <taxon>Eupercaria</taxon>
        <taxon>Perciformes</taxon>
        <taxon>Notothenioidei</taxon>
        <taxon>Nototheniidae</taxon>
        <taxon>Dissostichus</taxon>
    </lineage>
</organism>
<reference evidence="2" key="1">
    <citation type="submission" date="2023-04" db="EMBL/GenBank/DDBJ databases">
        <title>Chromosome-level genome of Chaenocephalus aceratus.</title>
        <authorList>
            <person name="Park H."/>
        </authorList>
    </citation>
    <scope>NUCLEOTIDE SEQUENCE</scope>
    <source>
        <strain evidence="2">DE</strain>
        <tissue evidence="2">Muscle</tissue>
    </source>
</reference>
<sequence length="60" mass="6609">MPGLINKESRGALPLSVCDITSCVRGYTLAMTASMTYENIEDHAIEGVCLLVYVCVYEYT</sequence>
<dbReference type="PANTHER" id="PTHR46299:SF1">
    <property type="entry name" value="VON WILLEBRAND FACTOR A DOMAIN-CONTAINING PROTEIN 5B1"/>
    <property type="match status" value="1"/>
</dbReference>
<gene>
    <name evidence="2" type="ORF">KUDE01_018653</name>
</gene>
<accession>A0AAD9CE95</accession>
<dbReference type="EMBL" id="JASDAP010000008">
    <property type="protein sequence ID" value="KAK1899131.1"/>
    <property type="molecule type" value="Genomic_DNA"/>
</dbReference>
<evidence type="ECO:0000313" key="3">
    <source>
        <dbReference type="Proteomes" id="UP001228049"/>
    </source>
</evidence>
<evidence type="ECO:0000313" key="2">
    <source>
        <dbReference type="EMBL" id="KAK1899131.1"/>
    </source>
</evidence>
<keyword evidence="3" id="KW-1185">Reference proteome</keyword>
<dbReference type="Proteomes" id="UP001228049">
    <property type="component" value="Unassembled WGS sequence"/>
</dbReference>
<dbReference type="PANTHER" id="PTHR46299">
    <property type="entry name" value="VON WILLEBRAND FACTOR A DOMAIN-CONTAINING PROTEIN 5B2-RELATED"/>
    <property type="match status" value="1"/>
</dbReference>
<proteinExistence type="predicted"/>
<feature type="non-terminal residue" evidence="2">
    <location>
        <position position="60"/>
    </location>
</feature>
<evidence type="ECO:0000259" key="1">
    <source>
        <dbReference type="Pfam" id="PF13757"/>
    </source>
</evidence>
<dbReference type="InterPro" id="IPR013694">
    <property type="entry name" value="VIT"/>
</dbReference>
<dbReference type="Pfam" id="PF13757">
    <property type="entry name" value="VIT_2"/>
    <property type="match status" value="1"/>
</dbReference>